<proteinExistence type="predicted"/>
<name>A0A7X2XF40_9FIRM</name>
<sequence>MRGLNNEKRYALLDSLRGLLLLEMIVYHFFWDLVYLFEQDLPWFHSSLCYWWQQSICWRFIFLSGFCWPLGKRAVRRAVQVFGGSVLVMLITHIFVPDQAVTFGVLFFLGSGMLLLKLLDRLLCRVAPVWGITASGMFFFLTRNINDGYLGFEEWNFFKIPEQLYLNKFTTYVGFTEAGFFSSDYFSLMPWFFLYLAGYYCLRFCETLGGLPQIFDYGSGFLSFFGRRSLSVYLLHQPLLYLLLTLILGSKVLL</sequence>
<dbReference type="EMBL" id="WNBM01000002">
    <property type="protein sequence ID" value="MTT75576.1"/>
    <property type="molecule type" value="Genomic_DNA"/>
</dbReference>
<comment type="caution">
    <text evidence="3">The sequence shown here is derived from an EMBL/GenBank/DDBJ whole genome shotgun (WGS) entry which is preliminary data.</text>
</comment>
<evidence type="ECO:0000313" key="4">
    <source>
        <dbReference type="EMBL" id="MTU03638.1"/>
    </source>
</evidence>
<gene>
    <name evidence="3" type="ORF">GMD11_04725</name>
    <name evidence="4" type="ORF">GMD18_04370</name>
</gene>
<keyword evidence="1" id="KW-1133">Transmembrane helix</keyword>
<keyword evidence="5" id="KW-1185">Reference proteome</keyword>
<protein>
    <submittedName>
        <fullName evidence="3">DUF1624 domain-containing protein</fullName>
    </submittedName>
</protein>
<reference evidence="5 6" key="1">
    <citation type="journal article" date="2019" name="Nat. Med.">
        <title>A library of human gut bacterial isolates paired with longitudinal multiomics data enables mechanistic microbiome research.</title>
        <authorList>
            <person name="Poyet M."/>
            <person name="Groussin M."/>
            <person name="Gibbons S.M."/>
            <person name="Avila-Pacheco J."/>
            <person name="Jiang X."/>
            <person name="Kearney S.M."/>
            <person name="Perrotta A.R."/>
            <person name="Berdy B."/>
            <person name="Zhao S."/>
            <person name="Lieberman T.D."/>
            <person name="Swanson P.K."/>
            <person name="Smith M."/>
            <person name="Roesemann S."/>
            <person name="Alexander J.E."/>
            <person name="Rich S.A."/>
            <person name="Livny J."/>
            <person name="Vlamakis H."/>
            <person name="Clish C."/>
            <person name="Bullock K."/>
            <person name="Deik A."/>
            <person name="Scott J."/>
            <person name="Pierce K.A."/>
            <person name="Xavier R.J."/>
            <person name="Alm E.J."/>
        </authorList>
    </citation>
    <scope>NUCLEOTIDE SEQUENCE [LARGE SCALE GENOMIC DNA]</scope>
    <source>
        <strain evidence="3 6">BIOML-A13</strain>
        <strain evidence="4 5">BIOML-A3</strain>
    </source>
</reference>
<evidence type="ECO:0000313" key="6">
    <source>
        <dbReference type="Proteomes" id="UP000484547"/>
    </source>
</evidence>
<feature type="domain" description="Heparan-alpha-glucosaminide N-acetyltransferase catalytic" evidence="2">
    <location>
        <begin position="9"/>
        <end position="238"/>
    </location>
</feature>
<feature type="transmembrane region" description="Helical" evidence="1">
    <location>
        <begin position="230"/>
        <end position="249"/>
    </location>
</feature>
<evidence type="ECO:0000313" key="5">
    <source>
        <dbReference type="Proteomes" id="UP000443070"/>
    </source>
</evidence>
<dbReference type="RefSeq" id="WP_149955752.1">
    <property type="nucleotide sequence ID" value="NZ_WNBG01000002.1"/>
</dbReference>
<dbReference type="OrthoDB" id="9807591at2"/>
<dbReference type="Pfam" id="PF07786">
    <property type="entry name" value="HGSNAT_cat"/>
    <property type="match status" value="1"/>
</dbReference>
<feature type="transmembrane region" description="Helical" evidence="1">
    <location>
        <begin position="101"/>
        <end position="119"/>
    </location>
</feature>
<organism evidence="3 6">
    <name type="scientific">Phascolarctobacterium faecium</name>
    <dbReference type="NCBI Taxonomy" id="33025"/>
    <lineage>
        <taxon>Bacteria</taxon>
        <taxon>Bacillati</taxon>
        <taxon>Bacillota</taxon>
        <taxon>Negativicutes</taxon>
        <taxon>Acidaminococcales</taxon>
        <taxon>Acidaminococcaceae</taxon>
        <taxon>Phascolarctobacterium</taxon>
    </lineage>
</organism>
<dbReference type="InterPro" id="IPR012429">
    <property type="entry name" value="HGSNAT_cat"/>
</dbReference>
<dbReference type="AlphaFoldDB" id="A0A7X2XF40"/>
<dbReference type="EMBL" id="WNBW01000002">
    <property type="protein sequence ID" value="MTU03638.1"/>
    <property type="molecule type" value="Genomic_DNA"/>
</dbReference>
<feature type="transmembrane region" description="Helical" evidence="1">
    <location>
        <begin position="126"/>
        <end position="145"/>
    </location>
</feature>
<feature type="transmembrane region" description="Helical" evidence="1">
    <location>
        <begin position="12"/>
        <end position="30"/>
    </location>
</feature>
<keyword evidence="1" id="KW-0472">Membrane</keyword>
<evidence type="ECO:0000259" key="2">
    <source>
        <dbReference type="Pfam" id="PF07786"/>
    </source>
</evidence>
<evidence type="ECO:0000256" key="1">
    <source>
        <dbReference type="SAM" id="Phobius"/>
    </source>
</evidence>
<keyword evidence="1" id="KW-0812">Transmembrane</keyword>
<dbReference type="Proteomes" id="UP000443070">
    <property type="component" value="Unassembled WGS sequence"/>
</dbReference>
<feature type="transmembrane region" description="Helical" evidence="1">
    <location>
        <begin position="78"/>
        <end position="95"/>
    </location>
</feature>
<feature type="transmembrane region" description="Helical" evidence="1">
    <location>
        <begin position="50"/>
        <end position="71"/>
    </location>
</feature>
<evidence type="ECO:0000313" key="3">
    <source>
        <dbReference type="EMBL" id="MTT75576.1"/>
    </source>
</evidence>
<accession>A0A7X2XF40</accession>
<dbReference type="Proteomes" id="UP000484547">
    <property type="component" value="Unassembled WGS sequence"/>
</dbReference>